<comment type="similarity">
    <text evidence="1">Belongs to the TCP11 family.</text>
</comment>
<evidence type="ECO:0000256" key="1">
    <source>
        <dbReference type="ARBA" id="ARBA00010954"/>
    </source>
</evidence>
<dbReference type="Pfam" id="PF05794">
    <property type="entry name" value="Tcp11"/>
    <property type="match status" value="1"/>
</dbReference>
<reference evidence="3" key="1">
    <citation type="submission" date="2016-11" db="UniProtKB">
        <authorList>
            <consortium name="WormBaseParasite"/>
        </authorList>
    </citation>
    <scope>IDENTIFICATION</scope>
</reference>
<accession>A0A1I7V112</accession>
<dbReference type="STRING" id="1561998.A0A1I7V112"/>
<keyword evidence="2" id="KW-1185">Reference proteome</keyword>
<evidence type="ECO:0000313" key="2">
    <source>
        <dbReference type="Proteomes" id="UP000095282"/>
    </source>
</evidence>
<organism evidence="2 3">
    <name type="scientific">Caenorhabditis tropicalis</name>
    <dbReference type="NCBI Taxonomy" id="1561998"/>
    <lineage>
        <taxon>Eukaryota</taxon>
        <taxon>Metazoa</taxon>
        <taxon>Ecdysozoa</taxon>
        <taxon>Nematoda</taxon>
        <taxon>Chromadorea</taxon>
        <taxon>Rhabditida</taxon>
        <taxon>Rhabditina</taxon>
        <taxon>Rhabditomorpha</taxon>
        <taxon>Rhabditoidea</taxon>
        <taxon>Rhabditidae</taxon>
        <taxon>Peloderinae</taxon>
        <taxon>Caenorhabditis</taxon>
    </lineage>
</organism>
<dbReference type="WBParaSite" id="Csp11.Scaffold630.g21333.t1">
    <property type="protein sequence ID" value="Csp11.Scaffold630.g21333.t1"/>
    <property type="gene ID" value="Csp11.Scaffold630.g21333"/>
</dbReference>
<name>A0A1I7V112_9PELO</name>
<dbReference type="AlphaFoldDB" id="A0A1I7V112"/>
<proteinExistence type="inferred from homology"/>
<sequence>MSWILESVGKVVASFILNKAKDQMVKSVTEFAKNRNWIEGRKRPIEKSEEKMEGTKVVSWAAGATPPKYIKKATIIVQDPRIIALCTEVSLDKVFKIRRGSIRVLDERLEEMIDEVIKGLEAVPKKFGRFFEMVDKLKKMAEEIVKDSFPRIEQEIQLILDKSSILDRIETRDDGVESILAYFINMLKRISAIQRFELYKNDLDSDDRKKQFTAMFALMQDCAEELKTYQPSLDKTTYKKKAEEMEKRIVLTAMWPASRVITKRLLEFSMKSTFGDHAVDDLSPPKKTPRLYPKPEADSIIDHFYERIICSDQELPETFFVDIRKLKEIRINYQSLILQISVYLSCLSAVGSTISKTRGFKMQLKSEIVAGMEGLKDEKALETADLKCREFVRKIVEDNNIPCNPNVYQEIKKNILELSKPDNQFRKDVKGKLEDFVAKQDYRDSRLKSWTS</sequence>
<dbReference type="Proteomes" id="UP000095282">
    <property type="component" value="Unplaced"/>
</dbReference>
<protein>
    <submittedName>
        <fullName evidence="3">Cilia- and flagella-associated protein 206</fullName>
    </submittedName>
</protein>
<dbReference type="InterPro" id="IPR008862">
    <property type="entry name" value="Tcp11"/>
</dbReference>
<evidence type="ECO:0000313" key="3">
    <source>
        <dbReference type="WBParaSite" id="Csp11.Scaffold630.g21333.t1"/>
    </source>
</evidence>